<keyword evidence="8" id="KW-0460">Magnesium</keyword>
<dbReference type="GO" id="GO:0003697">
    <property type="term" value="F:single-stranded DNA binding"/>
    <property type="evidence" value="ECO:0007669"/>
    <property type="project" value="TreeGrafter"/>
</dbReference>
<dbReference type="InterPro" id="IPR036691">
    <property type="entry name" value="Endo/exonu/phosph_ase_sf"/>
</dbReference>
<dbReference type="GO" id="GO:0070260">
    <property type="term" value="F:5'-tyrosyl-DNA phosphodiesterase activity"/>
    <property type="evidence" value="ECO:0007669"/>
    <property type="project" value="TreeGrafter"/>
</dbReference>
<evidence type="ECO:0000256" key="4">
    <source>
        <dbReference type="ARBA" id="ARBA00022722"/>
    </source>
</evidence>
<keyword evidence="9" id="KW-0234">DNA repair</keyword>
<dbReference type="Gene3D" id="3.60.10.10">
    <property type="entry name" value="Endonuclease/exonuclease/phosphatase"/>
    <property type="match status" value="1"/>
</dbReference>
<dbReference type="VEuPathDB" id="FungiDB:CCM_06183"/>
<proteinExistence type="predicted"/>
<gene>
    <name evidence="12" type="ORF">CCM_06183</name>
</gene>
<dbReference type="SUPFAM" id="SSF56219">
    <property type="entry name" value="DNase I-like"/>
    <property type="match status" value="1"/>
</dbReference>
<keyword evidence="12" id="KW-0269">Exonuclease</keyword>
<organism evidence="12 13">
    <name type="scientific">Cordyceps militaris (strain CM01)</name>
    <name type="common">Caterpillar fungus</name>
    <dbReference type="NCBI Taxonomy" id="983644"/>
    <lineage>
        <taxon>Eukaryota</taxon>
        <taxon>Fungi</taxon>
        <taxon>Dikarya</taxon>
        <taxon>Ascomycota</taxon>
        <taxon>Pezizomycotina</taxon>
        <taxon>Sordariomycetes</taxon>
        <taxon>Hypocreomycetidae</taxon>
        <taxon>Hypocreales</taxon>
        <taxon>Cordycipitaceae</taxon>
        <taxon>Cordyceps</taxon>
    </lineage>
</organism>
<reference evidence="12 13" key="1">
    <citation type="journal article" date="2011" name="Genome Biol.">
        <title>Genome sequence of the insect pathogenic fungus Cordyceps militaris, a valued traditional Chinese medicine.</title>
        <authorList>
            <person name="Zheng P."/>
            <person name="Xia Y."/>
            <person name="Xiao G."/>
            <person name="Xiong C."/>
            <person name="Hu X."/>
            <person name="Zhang S."/>
            <person name="Zheng H."/>
            <person name="Huang Y."/>
            <person name="Zhou Y."/>
            <person name="Wang S."/>
            <person name="Zhao G.P."/>
            <person name="Liu X."/>
            <person name="St Leger R.J."/>
            <person name="Wang C."/>
        </authorList>
    </citation>
    <scope>NUCLEOTIDE SEQUENCE [LARGE SCALE GENOMIC DNA]</scope>
    <source>
        <strain evidence="12 13">CM01</strain>
    </source>
</reference>
<dbReference type="GO" id="GO:0005737">
    <property type="term" value="C:cytoplasm"/>
    <property type="evidence" value="ECO:0007669"/>
    <property type="project" value="TreeGrafter"/>
</dbReference>
<dbReference type="GO" id="GO:0046872">
    <property type="term" value="F:metal ion binding"/>
    <property type="evidence" value="ECO:0007669"/>
    <property type="project" value="UniProtKB-KW"/>
</dbReference>
<dbReference type="InterPro" id="IPR005135">
    <property type="entry name" value="Endo/exonuclease/phosphatase"/>
</dbReference>
<dbReference type="GO" id="GO:0004527">
    <property type="term" value="F:exonuclease activity"/>
    <property type="evidence" value="ECO:0007669"/>
    <property type="project" value="UniProtKB-KW"/>
</dbReference>
<dbReference type="EMBL" id="JH126402">
    <property type="protein sequence ID" value="EGX92023.1"/>
    <property type="molecule type" value="Genomic_DNA"/>
</dbReference>
<dbReference type="OMA" id="PWIRENW"/>
<dbReference type="InterPro" id="IPR051547">
    <property type="entry name" value="TDP2-like"/>
</dbReference>
<keyword evidence="6" id="KW-0227">DNA damage</keyword>
<dbReference type="GeneID" id="18168198"/>
<evidence type="ECO:0000256" key="3">
    <source>
        <dbReference type="ARBA" id="ARBA00004322"/>
    </source>
</evidence>
<evidence type="ECO:0000256" key="7">
    <source>
        <dbReference type="ARBA" id="ARBA00022801"/>
    </source>
</evidence>
<comment type="subcellular location">
    <subcellularLocation>
        <location evidence="3">Nucleus</location>
        <location evidence="3">PML body</location>
    </subcellularLocation>
</comment>
<evidence type="ECO:0000256" key="2">
    <source>
        <dbReference type="ARBA" id="ARBA00001946"/>
    </source>
</evidence>
<keyword evidence="13" id="KW-1185">Reference proteome</keyword>
<dbReference type="eggNOG" id="ENOG502S394">
    <property type="taxonomic scope" value="Eukaryota"/>
</dbReference>
<dbReference type="OrthoDB" id="9975959at2759"/>
<dbReference type="KEGG" id="cmt:CCM_06183"/>
<evidence type="ECO:0000256" key="5">
    <source>
        <dbReference type="ARBA" id="ARBA00022723"/>
    </source>
</evidence>
<evidence type="ECO:0000256" key="10">
    <source>
        <dbReference type="ARBA" id="ARBA00023242"/>
    </source>
</evidence>
<keyword evidence="4" id="KW-0540">Nuclease</keyword>
<evidence type="ECO:0000256" key="9">
    <source>
        <dbReference type="ARBA" id="ARBA00023204"/>
    </source>
</evidence>
<comment type="cofactor">
    <cofactor evidence="1">
        <name>Mn(2+)</name>
        <dbReference type="ChEBI" id="CHEBI:29035"/>
    </cofactor>
</comment>
<feature type="domain" description="Endonuclease/exonuclease/phosphatase" evidence="11">
    <location>
        <begin position="47"/>
        <end position="300"/>
    </location>
</feature>
<evidence type="ECO:0000256" key="6">
    <source>
        <dbReference type="ARBA" id="ARBA00022763"/>
    </source>
</evidence>
<keyword evidence="10" id="KW-0539">Nucleus</keyword>
<comment type="cofactor">
    <cofactor evidence="2">
        <name>Mg(2+)</name>
        <dbReference type="ChEBI" id="CHEBI:18420"/>
    </cofactor>
</comment>
<keyword evidence="5" id="KW-0479">Metal-binding</keyword>
<dbReference type="PANTHER" id="PTHR15822">
    <property type="entry name" value="TRAF AND TNF RECEPTOR-ASSOCIATED PROTEIN"/>
    <property type="match status" value="1"/>
</dbReference>
<accession>G3JJ81</accession>
<dbReference type="InParanoid" id="G3JJ81"/>
<evidence type="ECO:0000259" key="11">
    <source>
        <dbReference type="Pfam" id="PF03372"/>
    </source>
</evidence>
<evidence type="ECO:0000256" key="8">
    <source>
        <dbReference type="ARBA" id="ARBA00022842"/>
    </source>
</evidence>
<dbReference type="GO" id="GO:0004519">
    <property type="term" value="F:endonuclease activity"/>
    <property type="evidence" value="ECO:0007669"/>
    <property type="project" value="UniProtKB-KW"/>
</dbReference>
<sequence>MILHSFSYFSRAARSWVPALSRAIQVPRAQSSRHTRAGHPKSHFELVSWNIDFASSQPSKRCLGLVDHILNSGTPDIICLQEVRLDVRASLLGNAEIRESFLVTDAEPDLEERRFSTMTLLLKKRFTYNTSTDKPGDRAKFSIGPVFRQSLPSATGRDGLYVCLIPPYALDTFFGIINVHLESRDAYSYRAQQLHQLTNSLHEPGCSGGLIAGDFNATTEKDDSLIEANGLQDAWLSLHGDKEPNAPTWSVGRRRDPRYEPSRLDKIAMLGLAAERMEVMHPGSIGLASGEGGEVEWSDHRLDKISCRIWPPPARSLSALGLTNLSKLTLYHEKEGLGLPVLQLFYHSKAVHLGEPAHQ</sequence>
<dbReference type="Pfam" id="PF03372">
    <property type="entry name" value="Exo_endo_phos"/>
    <property type="match status" value="1"/>
</dbReference>
<evidence type="ECO:0000313" key="12">
    <source>
        <dbReference type="EMBL" id="EGX92023.1"/>
    </source>
</evidence>
<dbReference type="RefSeq" id="XP_006671387.1">
    <property type="nucleotide sequence ID" value="XM_006671324.1"/>
</dbReference>
<dbReference type="HOGENOM" id="CLU_042307_1_1_1"/>
<dbReference type="GO" id="GO:0006302">
    <property type="term" value="P:double-strand break repair"/>
    <property type="evidence" value="ECO:0007669"/>
    <property type="project" value="TreeGrafter"/>
</dbReference>
<keyword evidence="12" id="KW-0255">Endonuclease</keyword>
<dbReference type="PANTHER" id="PTHR15822:SF4">
    <property type="entry name" value="TYROSYL-DNA PHOSPHODIESTERASE 2"/>
    <property type="match status" value="1"/>
</dbReference>
<dbReference type="Proteomes" id="UP000001610">
    <property type="component" value="Unassembled WGS sequence"/>
</dbReference>
<name>G3JJ81_CORMM</name>
<protein>
    <submittedName>
        <fullName evidence="12">Endonuclease/exonuclease/phosphatase</fullName>
    </submittedName>
</protein>
<evidence type="ECO:0000313" key="13">
    <source>
        <dbReference type="Proteomes" id="UP000001610"/>
    </source>
</evidence>
<dbReference type="AlphaFoldDB" id="G3JJ81"/>
<keyword evidence="7" id="KW-0378">Hydrolase</keyword>
<evidence type="ECO:0000256" key="1">
    <source>
        <dbReference type="ARBA" id="ARBA00001936"/>
    </source>
</evidence>